<comment type="subcellular location">
    <subcellularLocation>
        <location evidence="1">Cell inner membrane</location>
        <topology evidence="1">Multi-pass membrane protein</topology>
    </subcellularLocation>
</comment>
<feature type="transmembrane region" description="Helical" evidence="9">
    <location>
        <begin position="106"/>
        <end position="127"/>
    </location>
</feature>
<feature type="transmembrane region" description="Helical" evidence="9">
    <location>
        <begin position="301"/>
        <end position="318"/>
    </location>
</feature>
<feature type="transmembrane region" description="Helical" evidence="9">
    <location>
        <begin position="21"/>
        <end position="41"/>
    </location>
</feature>
<dbReference type="AlphaFoldDB" id="A0A5R9L8Y4"/>
<feature type="transmembrane region" description="Helical" evidence="9">
    <location>
        <begin position="223"/>
        <end position="244"/>
    </location>
</feature>
<evidence type="ECO:0000256" key="3">
    <source>
        <dbReference type="ARBA" id="ARBA00022448"/>
    </source>
</evidence>
<gene>
    <name evidence="10" type="ORF">FE839_22395</name>
</gene>
<evidence type="ECO:0000256" key="9">
    <source>
        <dbReference type="SAM" id="Phobius"/>
    </source>
</evidence>
<dbReference type="PANTHER" id="PTHR32196">
    <property type="entry name" value="ABC TRANSPORTER PERMEASE PROTEIN YPHD-RELATED-RELATED"/>
    <property type="match status" value="1"/>
</dbReference>
<dbReference type="EMBL" id="VCHQ01000035">
    <property type="protein sequence ID" value="TLV06177.1"/>
    <property type="molecule type" value="Genomic_DNA"/>
</dbReference>
<keyword evidence="8 9" id="KW-0472">Membrane</keyword>
<keyword evidence="11" id="KW-1185">Reference proteome</keyword>
<comment type="caution">
    <text evidence="10">The sequence shown here is derived from an EMBL/GenBank/DDBJ whole genome shotgun (WGS) entry which is preliminary data.</text>
</comment>
<dbReference type="GO" id="GO:0005886">
    <property type="term" value="C:plasma membrane"/>
    <property type="evidence" value="ECO:0007669"/>
    <property type="project" value="UniProtKB-SubCell"/>
</dbReference>
<dbReference type="GO" id="GO:0022857">
    <property type="term" value="F:transmembrane transporter activity"/>
    <property type="evidence" value="ECO:0007669"/>
    <property type="project" value="InterPro"/>
</dbReference>
<evidence type="ECO:0000256" key="8">
    <source>
        <dbReference type="ARBA" id="ARBA00023136"/>
    </source>
</evidence>
<keyword evidence="4" id="KW-1003">Cell membrane</keyword>
<dbReference type="Pfam" id="PF02653">
    <property type="entry name" value="BPD_transp_2"/>
    <property type="match status" value="1"/>
</dbReference>
<keyword evidence="5" id="KW-0997">Cell inner membrane</keyword>
<evidence type="ECO:0000313" key="10">
    <source>
        <dbReference type="EMBL" id="TLV06177.1"/>
    </source>
</evidence>
<proteinExistence type="inferred from homology"/>
<dbReference type="PANTHER" id="PTHR32196:SF21">
    <property type="entry name" value="ABC TRANSPORTER PERMEASE PROTEIN YPHD-RELATED"/>
    <property type="match status" value="1"/>
</dbReference>
<protein>
    <submittedName>
        <fullName evidence="10">ABC transporter permease</fullName>
    </submittedName>
</protein>
<evidence type="ECO:0000256" key="1">
    <source>
        <dbReference type="ARBA" id="ARBA00004429"/>
    </source>
</evidence>
<dbReference type="Proteomes" id="UP000307430">
    <property type="component" value="Unassembled WGS sequence"/>
</dbReference>
<dbReference type="InterPro" id="IPR001851">
    <property type="entry name" value="ABC_transp_permease"/>
</dbReference>
<evidence type="ECO:0000256" key="7">
    <source>
        <dbReference type="ARBA" id="ARBA00022989"/>
    </source>
</evidence>
<feature type="transmembrane region" description="Helical" evidence="9">
    <location>
        <begin position="176"/>
        <end position="202"/>
    </location>
</feature>
<dbReference type="CDD" id="cd06579">
    <property type="entry name" value="TM_PBP1_transp_AraH_like"/>
    <property type="match status" value="1"/>
</dbReference>
<evidence type="ECO:0000313" key="11">
    <source>
        <dbReference type="Proteomes" id="UP000307430"/>
    </source>
</evidence>
<accession>A0A5R9L8Y4</accession>
<evidence type="ECO:0000256" key="5">
    <source>
        <dbReference type="ARBA" id="ARBA00022519"/>
    </source>
</evidence>
<organism evidence="10 11">
    <name type="scientific">Klebsiella indica</name>
    <dbReference type="NCBI Taxonomy" id="2582917"/>
    <lineage>
        <taxon>Bacteria</taxon>
        <taxon>Pseudomonadati</taxon>
        <taxon>Pseudomonadota</taxon>
        <taxon>Gammaproteobacteria</taxon>
        <taxon>Enterobacterales</taxon>
        <taxon>Enterobacteriaceae</taxon>
        <taxon>Klebsiella/Raoultella group</taxon>
        <taxon>Klebsiella</taxon>
    </lineage>
</organism>
<reference evidence="10 11" key="1">
    <citation type="submission" date="2019-05" db="EMBL/GenBank/DDBJ databases">
        <title>Genome sequence of Klebsiella sp strain TOUT106.</title>
        <authorList>
            <person name="Rahi P."/>
            <person name="Chaudhari D."/>
        </authorList>
    </citation>
    <scope>NUCLEOTIDE SEQUENCE [LARGE SCALE GENOMIC DNA]</scope>
    <source>
        <strain evidence="10 11">TOUT106</strain>
    </source>
</reference>
<dbReference type="RefSeq" id="WP_138362967.1">
    <property type="nucleotide sequence ID" value="NZ_VCHQ01000035.1"/>
</dbReference>
<evidence type="ECO:0000256" key="6">
    <source>
        <dbReference type="ARBA" id="ARBA00022692"/>
    </source>
</evidence>
<evidence type="ECO:0000256" key="2">
    <source>
        <dbReference type="ARBA" id="ARBA00007942"/>
    </source>
</evidence>
<comment type="similarity">
    <text evidence="2">Belongs to the binding-protein-dependent transport system permease family. AraH/RbsC subfamily.</text>
</comment>
<sequence length="327" mass="33798">MNTSRDVSLMASQKPAIKRKFSLSDWMLPLLVVVVAIVTGIIQPRFLSVSNGINLACQLAPLLILSLGQAVAVIRGGLDLSLSSAMSLAGVAGVMVMNHAGIPAGLLVMLLVGAFTGAVSGMLISFFNTSPLVITLGMLSVAQAFALILSGGVPIYDVPAAYIDAVGYGTLLGMPVMVWIAVALTVAIGVLMKYTLFGRYVYAMGSNVSAASKSGINVRLNTVLVYMVSGFCAGIGAIILTAWTSSAQPIAAANLTLQSLAAVVLGGVALTGGAGNLRQVITGVVVLTLLSNVMNMVGVSAYYQTLAVGVVIILAVVLDRFRRRESY</sequence>
<keyword evidence="6 9" id="KW-0812">Transmembrane</keyword>
<keyword evidence="7 9" id="KW-1133">Transmembrane helix</keyword>
<name>A0A5R9L8Y4_9ENTR</name>
<keyword evidence="3" id="KW-0813">Transport</keyword>
<feature type="transmembrane region" description="Helical" evidence="9">
    <location>
        <begin position="134"/>
        <end position="156"/>
    </location>
</feature>
<evidence type="ECO:0000256" key="4">
    <source>
        <dbReference type="ARBA" id="ARBA00022475"/>
    </source>
</evidence>